<dbReference type="EMBL" id="FRBW01000001">
    <property type="protein sequence ID" value="SHL33240.1"/>
    <property type="molecule type" value="Genomic_DNA"/>
</dbReference>
<dbReference type="AlphaFoldDB" id="A0A1M6ZS15"/>
<dbReference type="InterPro" id="IPR036588">
    <property type="entry name" value="CobH/CbiC_sf"/>
</dbReference>
<dbReference type="NCBIfam" id="NF006136">
    <property type="entry name" value="PRK08285.1"/>
    <property type="match status" value="1"/>
</dbReference>
<evidence type="ECO:0000256" key="3">
    <source>
        <dbReference type="ARBA" id="ARBA00022573"/>
    </source>
</evidence>
<feature type="domain" description="Cobalamin biosynthesis precorrin-8X methylmutase CobH/CbiC" evidence="5">
    <location>
        <begin position="16"/>
        <end position="208"/>
    </location>
</feature>
<dbReference type="RefSeq" id="WP_073007961.1">
    <property type="nucleotide sequence ID" value="NZ_FRBW01000001.1"/>
</dbReference>
<dbReference type="Pfam" id="PF02570">
    <property type="entry name" value="CbiC"/>
    <property type="match status" value="1"/>
</dbReference>
<dbReference type="OrthoDB" id="9780708at2"/>
<dbReference type="GO" id="GO:0016993">
    <property type="term" value="F:precorrin-8X methylmutase activity"/>
    <property type="evidence" value="ECO:0007669"/>
    <property type="project" value="InterPro"/>
</dbReference>
<dbReference type="PANTHER" id="PTHR43588">
    <property type="entry name" value="COBALT-PRECORRIN-8 METHYLMUTASE"/>
    <property type="match status" value="1"/>
</dbReference>
<dbReference type="GO" id="GO:0009236">
    <property type="term" value="P:cobalamin biosynthetic process"/>
    <property type="evidence" value="ECO:0007669"/>
    <property type="project" value="UniProtKB-UniPathway"/>
</dbReference>
<dbReference type="SUPFAM" id="SSF63965">
    <property type="entry name" value="Precorrin-8X methylmutase CbiC/CobH"/>
    <property type="match status" value="1"/>
</dbReference>
<dbReference type="Proteomes" id="UP000186002">
    <property type="component" value="Unassembled WGS sequence"/>
</dbReference>
<accession>A0A1M6ZS15</accession>
<proteinExistence type="inferred from homology"/>
<organism evidence="6 7">
    <name type="scientific">Roseibium suaedae</name>
    <dbReference type="NCBI Taxonomy" id="735517"/>
    <lineage>
        <taxon>Bacteria</taxon>
        <taxon>Pseudomonadati</taxon>
        <taxon>Pseudomonadota</taxon>
        <taxon>Alphaproteobacteria</taxon>
        <taxon>Hyphomicrobiales</taxon>
        <taxon>Stappiaceae</taxon>
        <taxon>Roseibium</taxon>
    </lineage>
</organism>
<dbReference type="InterPro" id="IPR003722">
    <property type="entry name" value="Cbl_synth_CobH/CbiC"/>
</dbReference>
<evidence type="ECO:0000256" key="1">
    <source>
        <dbReference type="ARBA" id="ARBA00004953"/>
    </source>
</evidence>
<dbReference type="PANTHER" id="PTHR43588:SF1">
    <property type="entry name" value="COBALT-PRECORRIN-8 METHYLMUTASE"/>
    <property type="match status" value="1"/>
</dbReference>
<evidence type="ECO:0000256" key="2">
    <source>
        <dbReference type="ARBA" id="ARBA00009774"/>
    </source>
</evidence>
<reference evidence="6 7" key="1">
    <citation type="submission" date="2016-11" db="EMBL/GenBank/DDBJ databases">
        <authorList>
            <person name="Jaros S."/>
            <person name="Januszkiewicz K."/>
            <person name="Wedrychowicz H."/>
        </authorList>
    </citation>
    <scope>NUCLEOTIDE SEQUENCE [LARGE SCALE GENOMIC DNA]</scope>
    <source>
        <strain evidence="6 7">DSM 22153</strain>
    </source>
</reference>
<sequence length="218" mass="22541">MPDTPSYSYEHDPAAIYRQSFATVRAEADLGRLPEDMQDVAIRLIHACGMTDIVQDLAFSPDAAAAGRAALASGAPVLTDVEMVSHGIIRRYVITSDVICTLNEPEVPSLAASLGTTRSAAAVEFWKPSLEGAVVAIGNAPTALFHLLEAIAKGGPKPALILGFPVGFVGAAESKQALAENPFGVPYIVLHGRRGGSALAAAAVNALAAGLPEEKSRG</sequence>
<gene>
    <name evidence="6" type="ORF">SAMN05444272_0325</name>
</gene>
<keyword evidence="4" id="KW-0413">Isomerase</keyword>
<dbReference type="STRING" id="735517.SAMN05444272_0325"/>
<evidence type="ECO:0000256" key="4">
    <source>
        <dbReference type="ARBA" id="ARBA00023235"/>
    </source>
</evidence>
<comment type="similarity">
    <text evidence="2">Belongs to the CobH/CbiC family.</text>
</comment>
<dbReference type="Gene3D" id="3.40.50.10230">
    <property type="entry name" value="Cobalamin biosynthesis CobH/CbiC, precorrin-8X methylmutase"/>
    <property type="match status" value="1"/>
</dbReference>
<evidence type="ECO:0000313" key="7">
    <source>
        <dbReference type="Proteomes" id="UP000186002"/>
    </source>
</evidence>
<evidence type="ECO:0000259" key="5">
    <source>
        <dbReference type="Pfam" id="PF02570"/>
    </source>
</evidence>
<comment type="pathway">
    <text evidence="1">Cofactor biosynthesis; adenosylcobalamin biosynthesis.</text>
</comment>
<keyword evidence="7" id="KW-1185">Reference proteome</keyword>
<protein>
    <submittedName>
        <fullName evidence="6">Precorrin-8X methylmutase</fullName>
    </submittedName>
</protein>
<dbReference type="UniPathway" id="UPA00148"/>
<keyword evidence="3" id="KW-0169">Cobalamin biosynthesis</keyword>
<evidence type="ECO:0000313" key="6">
    <source>
        <dbReference type="EMBL" id="SHL33240.1"/>
    </source>
</evidence>
<name>A0A1M6ZS15_9HYPH</name>